<protein>
    <submittedName>
        <fullName evidence="1">Uncharacterized protein</fullName>
    </submittedName>
</protein>
<gene>
    <name evidence="1" type="ORF">AAFF_G00259600</name>
</gene>
<name>A0AAD7RC68_9TELE</name>
<dbReference type="AlphaFoldDB" id="A0AAD7RC68"/>
<proteinExistence type="predicted"/>
<organism evidence="1 2">
    <name type="scientific">Aldrovandia affinis</name>
    <dbReference type="NCBI Taxonomy" id="143900"/>
    <lineage>
        <taxon>Eukaryota</taxon>
        <taxon>Metazoa</taxon>
        <taxon>Chordata</taxon>
        <taxon>Craniata</taxon>
        <taxon>Vertebrata</taxon>
        <taxon>Euteleostomi</taxon>
        <taxon>Actinopterygii</taxon>
        <taxon>Neopterygii</taxon>
        <taxon>Teleostei</taxon>
        <taxon>Notacanthiformes</taxon>
        <taxon>Halosauridae</taxon>
        <taxon>Aldrovandia</taxon>
    </lineage>
</organism>
<comment type="caution">
    <text evidence="1">The sequence shown here is derived from an EMBL/GenBank/DDBJ whole genome shotgun (WGS) entry which is preliminary data.</text>
</comment>
<evidence type="ECO:0000313" key="1">
    <source>
        <dbReference type="EMBL" id="KAJ8377492.1"/>
    </source>
</evidence>
<sequence length="179" mass="19284">MATHVGSALTPVHTWRGGEPPQLHLKHWEYNASQHANYLPGGNPFEKKASSQSVSRTFFRPKVSPEFIWGGRGRPRVRVWVDEEQACGSGSLGVALAVALAPRRVALAVGAYLQETGSAKQDRVDQQVTAVVTRSQQVATCGWAGFCRDVKSVMQIGERARGLAGFSMRGGVRLAAGSL</sequence>
<dbReference type="Proteomes" id="UP001221898">
    <property type="component" value="Unassembled WGS sequence"/>
</dbReference>
<accession>A0AAD7RC68</accession>
<keyword evidence="2" id="KW-1185">Reference proteome</keyword>
<dbReference type="EMBL" id="JAINUG010000351">
    <property type="protein sequence ID" value="KAJ8377492.1"/>
    <property type="molecule type" value="Genomic_DNA"/>
</dbReference>
<reference evidence="1" key="1">
    <citation type="journal article" date="2023" name="Science">
        <title>Genome structures resolve the early diversification of teleost fishes.</title>
        <authorList>
            <person name="Parey E."/>
            <person name="Louis A."/>
            <person name="Montfort J."/>
            <person name="Bouchez O."/>
            <person name="Roques C."/>
            <person name="Iampietro C."/>
            <person name="Lluch J."/>
            <person name="Castinel A."/>
            <person name="Donnadieu C."/>
            <person name="Desvignes T."/>
            <person name="Floi Bucao C."/>
            <person name="Jouanno E."/>
            <person name="Wen M."/>
            <person name="Mejri S."/>
            <person name="Dirks R."/>
            <person name="Jansen H."/>
            <person name="Henkel C."/>
            <person name="Chen W.J."/>
            <person name="Zahm M."/>
            <person name="Cabau C."/>
            <person name="Klopp C."/>
            <person name="Thompson A.W."/>
            <person name="Robinson-Rechavi M."/>
            <person name="Braasch I."/>
            <person name="Lecointre G."/>
            <person name="Bobe J."/>
            <person name="Postlethwait J.H."/>
            <person name="Berthelot C."/>
            <person name="Roest Crollius H."/>
            <person name="Guiguen Y."/>
        </authorList>
    </citation>
    <scope>NUCLEOTIDE SEQUENCE</scope>
    <source>
        <strain evidence="1">NC1722</strain>
    </source>
</reference>
<evidence type="ECO:0000313" key="2">
    <source>
        <dbReference type="Proteomes" id="UP001221898"/>
    </source>
</evidence>